<name>A0AA40ABD5_9PEZI</name>
<dbReference type="RefSeq" id="XP_060294044.1">
    <property type="nucleotide sequence ID" value="XM_060445599.1"/>
</dbReference>
<dbReference type="GeneID" id="85328869"/>
<evidence type="ECO:0000313" key="2">
    <source>
        <dbReference type="Proteomes" id="UP001172101"/>
    </source>
</evidence>
<comment type="caution">
    <text evidence="1">The sequence shown here is derived from an EMBL/GenBank/DDBJ whole genome shotgun (WGS) entry which is preliminary data.</text>
</comment>
<evidence type="ECO:0000313" key="1">
    <source>
        <dbReference type="EMBL" id="KAK0712721.1"/>
    </source>
</evidence>
<protein>
    <submittedName>
        <fullName evidence="1">Uncharacterized protein</fullName>
    </submittedName>
</protein>
<keyword evidence="2" id="KW-1185">Reference proteome</keyword>
<dbReference type="EMBL" id="JAUIRO010000005">
    <property type="protein sequence ID" value="KAK0712721.1"/>
    <property type="molecule type" value="Genomic_DNA"/>
</dbReference>
<dbReference type="Proteomes" id="UP001172101">
    <property type="component" value="Unassembled WGS sequence"/>
</dbReference>
<reference evidence="1" key="1">
    <citation type="submission" date="2023-06" db="EMBL/GenBank/DDBJ databases">
        <title>Genome-scale phylogeny and comparative genomics of the fungal order Sordariales.</title>
        <authorList>
            <consortium name="Lawrence Berkeley National Laboratory"/>
            <person name="Hensen N."/>
            <person name="Bonometti L."/>
            <person name="Westerberg I."/>
            <person name="Brannstrom I.O."/>
            <person name="Guillou S."/>
            <person name="Cros-Aarteil S."/>
            <person name="Calhoun S."/>
            <person name="Haridas S."/>
            <person name="Kuo A."/>
            <person name="Mondo S."/>
            <person name="Pangilinan J."/>
            <person name="Riley R."/>
            <person name="LaButti K."/>
            <person name="Andreopoulos B."/>
            <person name="Lipzen A."/>
            <person name="Chen C."/>
            <person name="Yanf M."/>
            <person name="Daum C."/>
            <person name="Ng V."/>
            <person name="Clum A."/>
            <person name="Steindorff A."/>
            <person name="Ohm R."/>
            <person name="Martin F."/>
            <person name="Silar P."/>
            <person name="Natvig D."/>
            <person name="Lalanne C."/>
            <person name="Gautier V."/>
            <person name="Ament-velasquez S.L."/>
            <person name="Kruys A."/>
            <person name="Hutchinson M.I."/>
            <person name="Powell A.J."/>
            <person name="Barry K."/>
            <person name="Miller A.N."/>
            <person name="Grigoriev I.V."/>
            <person name="Debuchy R."/>
            <person name="Gladieux P."/>
            <person name="Thoren M.H."/>
            <person name="Johannesson H."/>
        </authorList>
    </citation>
    <scope>NUCLEOTIDE SEQUENCE</scope>
    <source>
        <strain evidence="1">SMH2392-1A</strain>
    </source>
</reference>
<proteinExistence type="predicted"/>
<gene>
    <name evidence="1" type="ORF">B0T26DRAFT_752923</name>
</gene>
<sequence length="114" mass="11572">MSQLSVTNSNAAGVDVPDANAPDVNVARIEVPNVELPEAAVPVVNDADTVGVEVPAVDAAGDEPAAPLHDSPAPLVPDVAAPLASVDQWLPRAHCLLIFLPSSPPIPPISPPTL</sequence>
<dbReference type="AlphaFoldDB" id="A0AA40ABD5"/>
<organism evidence="1 2">
    <name type="scientific">Lasiosphaeria miniovina</name>
    <dbReference type="NCBI Taxonomy" id="1954250"/>
    <lineage>
        <taxon>Eukaryota</taxon>
        <taxon>Fungi</taxon>
        <taxon>Dikarya</taxon>
        <taxon>Ascomycota</taxon>
        <taxon>Pezizomycotina</taxon>
        <taxon>Sordariomycetes</taxon>
        <taxon>Sordariomycetidae</taxon>
        <taxon>Sordariales</taxon>
        <taxon>Lasiosphaeriaceae</taxon>
        <taxon>Lasiosphaeria</taxon>
    </lineage>
</organism>
<accession>A0AA40ABD5</accession>